<evidence type="ECO:0000256" key="1">
    <source>
        <dbReference type="SAM" id="Phobius"/>
    </source>
</evidence>
<keyword evidence="4" id="KW-1185">Reference proteome</keyword>
<feature type="domain" description="DUF6533" evidence="2">
    <location>
        <begin position="30"/>
        <end position="72"/>
    </location>
</feature>
<evidence type="ECO:0000313" key="4">
    <source>
        <dbReference type="Proteomes" id="UP000305067"/>
    </source>
</evidence>
<keyword evidence="1" id="KW-0812">Transmembrane</keyword>
<dbReference type="Pfam" id="PF20151">
    <property type="entry name" value="DUF6533"/>
    <property type="match status" value="1"/>
</dbReference>
<feature type="transmembrane region" description="Helical" evidence="1">
    <location>
        <begin position="15"/>
        <end position="38"/>
    </location>
</feature>
<name>A0A5C3QQZ4_9AGAR</name>
<dbReference type="InterPro" id="IPR045340">
    <property type="entry name" value="DUF6533"/>
</dbReference>
<dbReference type="Proteomes" id="UP000305067">
    <property type="component" value="Unassembled WGS sequence"/>
</dbReference>
<feature type="transmembrane region" description="Helical" evidence="1">
    <location>
        <begin position="105"/>
        <end position="126"/>
    </location>
</feature>
<accession>A0A5C3QQZ4</accession>
<reference evidence="3 4" key="1">
    <citation type="journal article" date="2019" name="Nat. Ecol. Evol.">
        <title>Megaphylogeny resolves global patterns of mushroom evolution.</title>
        <authorList>
            <person name="Varga T."/>
            <person name="Krizsan K."/>
            <person name="Foldi C."/>
            <person name="Dima B."/>
            <person name="Sanchez-Garcia M."/>
            <person name="Sanchez-Ramirez S."/>
            <person name="Szollosi G.J."/>
            <person name="Szarkandi J.G."/>
            <person name="Papp V."/>
            <person name="Albert L."/>
            <person name="Andreopoulos W."/>
            <person name="Angelini C."/>
            <person name="Antonin V."/>
            <person name="Barry K.W."/>
            <person name="Bougher N.L."/>
            <person name="Buchanan P."/>
            <person name="Buyck B."/>
            <person name="Bense V."/>
            <person name="Catcheside P."/>
            <person name="Chovatia M."/>
            <person name="Cooper J."/>
            <person name="Damon W."/>
            <person name="Desjardin D."/>
            <person name="Finy P."/>
            <person name="Geml J."/>
            <person name="Haridas S."/>
            <person name="Hughes K."/>
            <person name="Justo A."/>
            <person name="Karasinski D."/>
            <person name="Kautmanova I."/>
            <person name="Kiss B."/>
            <person name="Kocsube S."/>
            <person name="Kotiranta H."/>
            <person name="LaButti K.M."/>
            <person name="Lechner B.E."/>
            <person name="Liimatainen K."/>
            <person name="Lipzen A."/>
            <person name="Lukacs Z."/>
            <person name="Mihaltcheva S."/>
            <person name="Morgado L.N."/>
            <person name="Niskanen T."/>
            <person name="Noordeloos M.E."/>
            <person name="Ohm R.A."/>
            <person name="Ortiz-Santana B."/>
            <person name="Ovrebo C."/>
            <person name="Racz N."/>
            <person name="Riley R."/>
            <person name="Savchenko A."/>
            <person name="Shiryaev A."/>
            <person name="Soop K."/>
            <person name="Spirin V."/>
            <person name="Szebenyi C."/>
            <person name="Tomsovsky M."/>
            <person name="Tulloss R.E."/>
            <person name="Uehling J."/>
            <person name="Grigoriev I.V."/>
            <person name="Vagvolgyi C."/>
            <person name="Papp T."/>
            <person name="Martin F.M."/>
            <person name="Miettinen O."/>
            <person name="Hibbett D.S."/>
            <person name="Nagy L.G."/>
        </authorList>
    </citation>
    <scope>NUCLEOTIDE SEQUENCE [LARGE SCALE GENOMIC DNA]</scope>
    <source>
        <strain evidence="3 4">CBS 309.79</strain>
    </source>
</reference>
<protein>
    <recommendedName>
        <fullName evidence="2">DUF6533 domain-containing protein</fullName>
    </recommendedName>
</protein>
<evidence type="ECO:0000313" key="3">
    <source>
        <dbReference type="EMBL" id="TFL00774.1"/>
    </source>
</evidence>
<sequence>MALGSVVHCFEKESAALLLVAYGWSINIELCSLCILLYEHLATLPDEIQLIWLRKKDITACLFLSTRYLALLGNIAYAAMMRYGYKRGICWNPLDKWRCEVFNLVGRKVLLAVLQFLVCLILLIRIIALYQPRRRWKFLMIAVLFTVYAAVAAAIAGFTLRPVLGTQSGCTIPSVSNTHSDRVFYLPWLLVLIVDMAVWIATMCKMYGDDHLSHRPLLRRISVDGCVYFAIMAGINVSNIITYVIWWRKVRTYIAGQSELKDDGSFFVQGTAGMFAGLTSTISVAMASRLTLNLLKTFNSLGECPSTFSQVELPDFMLSTGVLELDDVVPDSRVDSAPGKGMSRKTVLSRQMGISGGSILRASTESRENLLRSRTG</sequence>
<feature type="transmembrane region" description="Helical" evidence="1">
    <location>
        <begin position="266"/>
        <end position="287"/>
    </location>
</feature>
<feature type="transmembrane region" description="Helical" evidence="1">
    <location>
        <begin position="184"/>
        <end position="204"/>
    </location>
</feature>
<proteinExistence type="predicted"/>
<dbReference type="EMBL" id="ML178827">
    <property type="protein sequence ID" value="TFL00774.1"/>
    <property type="molecule type" value="Genomic_DNA"/>
</dbReference>
<feature type="transmembrane region" description="Helical" evidence="1">
    <location>
        <begin position="225"/>
        <end position="246"/>
    </location>
</feature>
<dbReference type="OrthoDB" id="2745134at2759"/>
<gene>
    <name evidence="3" type="ORF">BDV98DRAFT_593636</name>
</gene>
<keyword evidence="1" id="KW-0472">Membrane</keyword>
<evidence type="ECO:0000259" key="2">
    <source>
        <dbReference type="Pfam" id="PF20151"/>
    </source>
</evidence>
<feature type="transmembrane region" description="Helical" evidence="1">
    <location>
        <begin position="59"/>
        <end position="85"/>
    </location>
</feature>
<feature type="transmembrane region" description="Helical" evidence="1">
    <location>
        <begin position="138"/>
        <end position="164"/>
    </location>
</feature>
<organism evidence="3 4">
    <name type="scientific">Pterulicium gracile</name>
    <dbReference type="NCBI Taxonomy" id="1884261"/>
    <lineage>
        <taxon>Eukaryota</taxon>
        <taxon>Fungi</taxon>
        <taxon>Dikarya</taxon>
        <taxon>Basidiomycota</taxon>
        <taxon>Agaricomycotina</taxon>
        <taxon>Agaricomycetes</taxon>
        <taxon>Agaricomycetidae</taxon>
        <taxon>Agaricales</taxon>
        <taxon>Pleurotineae</taxon>
        <taxon>Pterulaceae</taxon>
        <taxon>Pterulicium</taxon>
    </lineage>
</organism>
<dbReference type="AlphaFoldDB" id="A0A5C3QQZ4"/>
<keyword evidence="1" id="KW-1133">Transmembrane helix</keyword>